<gene>
    <name evidence="2" type="ORF">KSS94_13990</name>
</gene>
<feature type="signal peptide" evidence="1">
    <location>
        <begin position="1"/>
        <end position="20"/>
    </location>
</feature>
<proteinExistence type="predicted"/>
<name>A0ABX8NCT6_9PSED</name>
<evidence type="ECO:0000313" key="2">
    <source>
        <dbReference type="EMBL" id="QXH54204.1"/>
    </source>
</evidence>
<keyword evidence="3" id="KW-1185">Reference proteome</keyword>
<evidence type="ECO:0000256" key="1">
    <source>
        <dbReference type="SAM" id="SignalP"/>
    </source>
</evidence>
<protein>
    <submittedName>
        <fullName evidence="2">Uncharacterized protein</fullName>
    </submittedName>
</protein>
<dbReference type="Proteomes" id="UP001046350">
    <property type="component" value="Chromosome"/>
</dbReference>
<accession>A0ABX8NCT6</accession>
<keyword evidence="1" id="KW-0732">Signal</keyword>
<feature type="chain" id="PRO_5045148266" evidence="1">
    <location>
        <begin position="21"/>
        <end position="342"/>
    </location>
</feature>
<evidence type="ECO:0000313" key="3">
    <source>
        <dbReference type="Proteomes" id="UP001046350"/>
    </source>
</evidence>
<organism evidence="2 3">
    <name type="scientific">Pseudomonas fakonensis</name>
    <dbReference type="NCBI Taxonomy" id="2842355"/>
    <lineage>
        <taxon>Bacteria</taxon>
        <taxon>Pseudomonadati</taxon>
        <taxon>Pseudomonadota</taxon>
        <taxon>Gammaproteobacteria</taxon>
        <taxon>Pseudomonadales</taxon>
        <taxon>Pseudomonadaceae</taxon>
        <taxon>Pseudomonas</taxon>
    </lineage>
</organism>
<dbReference type="EMBL" id="CP077076">
    <property type="protein sequence ID" value="QXH54204.1"/>
    <property type="molecule type" value="Genomic_DNA"/>
</dbReference>
<reference evidence="2" key="1">
    <citation type="journal article" date="2021" name="Microorganisms">
        <title>The Ever-Expanding Pseudomonas Genus: Description of 43 New Species and Partition of the Pseudomonas putida Group.</title>
        <authorList>
            <person name="Girard L."/>
            <person name="Lood C."/>
            <person name="Hofte M."/>
            <person name="Vandamme P."/>
            <person name="Rokni-Zadeh H."/>
            <person name="van Noort V."/>
            <person name="Lavigne R."/>
            <person name="De Mot R."/>
        </authorList>
    </citation>
    <scope>NUCLEOTIDE SEQUENCE</scope>
    <source>
        <strain evidence="2">COW40</strain>
    </source>
</reference>
<sequence length="342" mass="36924">MLRLTLAGLALSIAAGPANAATELAGVWRGTLGKSAITACFNTDTESGSYYYQRFLAPIRLAPKAAGGPWAEEGDTGLWQMNAAQGDSLTGTWSKAKGSKGLPVTLTRSSAENCGGDDYNAPMEAAPLPVKVQKTTLDGHAYQTKTQGGEVTLKLVGDGPVIARVNQQLARLAVDPEAQEQYFDERRRSLGYNGYVATSEISVEPVYRASGWLTVRFYRWAAGMGANGIGWGLHSWNLRTGESVDPWAWLGMHYQWYSPYGGHVSLSKPFATWLRTQAEADDGCPDVASYSDYDLSFDTQGMRLSNHARGDGCDVDVSASWQQLEPLLSAQGRQALGSLQEP</sequence>